<name>A0AAV1HSK4_9CHLO</name>
<feature type="transmembrane region" description="Helical" evidence="2">
    <location>
        <begin position="351"/>
        <end position="371"/>
    </location>
</feature>
<dbReference type="AlphaFoldDB" id="A0AAV1HSK4"/>
<sequence length="413" mass="43346">MLDGDRQIGARAAHAISLPAAAAHHSFSSKALAMQSASYLGDTTAASAVCKLNLTSVWGANSTRLPSAKKWTPCPGHSPRFNYTSFLVSAAGDEEQHYSERSPRRSGSTSIPDTPDAPQNAAQIYVALCALQAAVALPHIVLPVETGLALFASGAGIDLVSQFFLEQMLGLGYFATSITFNILASGALKGELHKPDYKRLNLGVAVAALALTAVRIVHWDLQTSLGHVQTVLQGALTVGVPLYFVSRTSQSNSLPAAIAQRVLSDMGDLLRPRNLNSAVYSLLTAAFLGLGGACILAPPGVLNGVLAHANTPDALLVWQSYGGALLLLPSWSFTLKKAADQGISPLPQHQMLNLGLMLMGFGHLAILAPLWSTAEAGPMLHQFVAFWGAVGAIGTFGGLSGVGKRHKNMDLDI</sequence>
<dbReference type="EMBL" id="CAUYUE010000001">
    <property type="protein sequence ID" value="CAK0736081.1"/>
    <property type="molecule type" value="Genomic_DNA"/>
</dbReference>
<keyword evidence="2" id="KW-1133">Transmembrane helix</keyword>
<evidence type="ECO:0000313" key="4">
    <source>
        <dbReference type="Proteomes" id="UP001314263"/>
    </source>
</evidence>
<evidence type="ECO:0000256" key="1">
    <source>
        <dbReference type="SAM" id="MobiDB-lite"/>
    </source>
</evidence>
<feature type="transmembrane region" description="Helical" evidence="2">
    <location>
        <begin position="200"/>
        <end position="219"/>
    </location>
</feature>
<feature type="transmembrane region" description="Helical" evidence="2">
    <location>
        <begin position="278"/>
        <end position="298"/>
    </location>
</feature>
<comment type="caution">
    <text evidence="3">The sequence shown here is derived from an EMBL/GenBank/DDBJ whole genome shotgun (WGS) entry which is preliminary data.</text>
</comment>
<accession>A0AAV1HSK4</accession>
<keyword evidence="2" id="KW-0472">Membrane</keyword>
<protein>
    <submittedName>
        <fullName evidence="3">Uncharacterized protein</fullName>
    </submittedName>
</protein>
<gene>
    <name evidence="3" type="ORF">CVIRNUC_000688</name>
</gene>
<proteinExistence type="predicted"/>
<keyword evidence="2" id="KW-0812">Transmembrane</keyword>
<dbReference type="Proteomes" id="UP001314263">
    <property type="component" value="Unassembled WGS sequence"/>
</dbReference>
<feature type="region of interest" description="Disordered" evidence="1">
    <location>
        <begin position="95"/>
        <end position="115"/>
    </location>
</feature>
<keyword evidence="4" id="KW-1185">Reference proteome</keyword>
<evidence type="ECO:0000313" key="3">
    <source>
        <dbReference type="EMBL" id="CAK0736081.1"/>
    </source>
</evidence>
<feature type="transmembrane region" description="Helical" evidence="2">
    <location>
        <begin position="383"/>
        <end position="403"/>
    </location>
</feature>
<feature type="transmembrane region" description="Helical" evidence="2">
    <location>
        <begin position="318"/>
        <end position="339"/>
    </location>
</feature>
<organism evidence="3 4">
    <name type="scientific">Coccomyxa viridis</name>
    <dbReference type="NCBI Taxonomy" id="1274662"/>
    <lineage>
        <taxon>Eukaryota</taxon>
        <taxon>Viridiplantae</taxon>
        <taxon>Chlorophyta</taxon>
        <taxon>core chlorophytes</taxon>
        <taxon>Trebouxiophyceae</taxon>
        <taxon>Trebouxiophyceae incertae sedis</taxon>
        <taxon>Coccomyxaceae</taxon>
        <taxon>Coccomyxa</taxon>
    </lineage>
</organism>
<feature type="transmembrane region" description="Helical" evidence="2">
    <location>
        <begin position="171"/>
        <end position="188"/>
    </location>
</feature>
<evidence type="ECO:0000256" key="2">
    <source>
        <dbReference type="SAM" id="Phobius"/>
    </source>
</evidence>
<feature type="transmembrane region" description="Helical" evidence="2">
    <location>
        <begin position="225"/>
        <end position="245"/>
    </location>
</feature>
<reference evidence="3 4" key="1">
    <citation type="submission" date="2023-10" db="EMBL/GenBank/DDBJ databases">
        <authorList>
            <person name="Maclean D."/>
            <person name="Macfadyen A."/>
        </authorList>
    </citation>
    <scope>NUCLEOTIDE SEQUENCE [LARGE SCALE GENOMIC DNA]</scope>
</reference>